<dbReference type="PANTHER" id="PTHR43546">
    <property type="entry name" value="UPF0173 METAL-DEPENDENT HYDROLASE MJ1163-RELATED"/>
    <property type="match status" value="1"/>
</dbReference>
<gene>
    <name evidence="2" type="ORF">G9H71_09685</name>
</gene>
<evidence type="ECO:0000313" key="2">
    <source>
        <dbReference type="EMBL" id="NHC14051.1"/>
    </source>
</evidence>
<organism evidence="2 3">
    <name type="scientific">Motilibacter deserti</name>
    <dbReference type="NCBI Taxonomy" id="2714956"/>
    <lineage>
        <taxon>Bacteria</taxon>
        <taxon>Bacillati</taxon>
        <taxon>Actinomycetota</taxon>
        <taxon>Actinomycetes</taxon>
        <taxon>Motilibacterales</taxon>
        <taxon>Motilibacteraceae</taxon>
        <taxon>Motilibacter</taxon>
    </lineage>
</organism>
<feature type="domain" description="Metallo-beta-lactamase" evidence="1">
    <location>
        <begin position="46"/>
        <end position="230"/>
    </location>
</feature>
<dbReference type="Proteomes" id="UP000800981">
    <property type="component" value="Unassembled WGS sequence"/>
</dbReference>
<name>A0ABX0GT36_9ACTN</name>
<keyword evidence="3" id="KW-1185">Reference proteome</keyword>
<evidence type="ECO:0000313" key="3">
    <source>
        <dbReference type="Proteomes" id="UP000800981"/>
    </source>
</evidence>
<dbReference type="Pfam" id="PF12706">
    <property type="entry name" value="Lactamase_B_2"/>
    <property type="match status" value="1"/>
</dbReference>
<proteinExistence type="predicted"/>
<sequence length="268" mass="29494">MHQQPDSSLFFVGTATTVLRRDGFTVVTDPNFLRRGQRAYLGKGLSSRRLTDPAIAVEDLPPLDAVALSHLHGDHYDRVAKRGIQPTVPVVTTVPGAKRLKRRGVSSAGLRTWQPWELSKGGSTLRITALPGRHAPGPMQAALPTVMGMLLEFHPADGGRPYRIYESGDTLVIDDLTEVVRRYPDIDMALLHLGGTKVLGVTVTMDGRMGADLIELLELGRRAKIVPVHYDDYGVFKSPLEDFRAEVERRGLVADIRYVARGDTLPLD</sequence>
<dbReference type="RefSeq" id="WP_166281139.1">
    <property type="nucleotide sequence ID" value="NZ_JAANNP010000003.1"/>
</dbReference>
<dbReference type="EMBL" id="JAANNP010000003">
    <property type="protein sequence ID" value="NHC14051.1"/>
    <property type="molecule type" value="Genomic_DNA"/>
</dbReference>
<protein>
    <submittedName>
        <fullName evidence="2">MBL fold metallo-hydrolase</fullName>
    </submittedName>
</protein>
<comment type="caution">
    <text evidence="2">The sequence shown here is derived from an EMBL/GenBank/DDBJ whole genome shotgun (WGS) entry which is preliminary data.</text>
</comment>
<dbReference type="InterPro" id="IPR050114">
    <property type="entry name" value="UPF0173_UPF0282_UlaG_hydrolase"/>
</dbReference>
<dbReference type="Gene3D" id="3.60.15.10">
    <property type="entry name" value="Ribonuclease Z/Hydroxyacylglutathione hydrolase-like"/>
    <property type="match status" value="1"/>
</dbReference>
<dbReference type="SUPFAM" id="SSF56281">
    <property type="entry name" value="Metallo-hydrolase/oxidoreductase"/>
    <property type="match status" value="1"/>
</dbReference>
<reference evidence="2 3" key="1">
    <citation type="submission" date="2020-03" db="EMBL/GenBank/DDBJ databases">
        <title>Two novel Motilibacter sp.</title>
        <authorList>
            <person name="Liu S."/>
        </authorList>
    </citation>
    <scope>NUCLEOTIDE SEQUENCE [LARGE SCALE GENOMIC DNA]</scope>
    <source>
        <strain evidence="2 3">E257</strain>
    </source>
</reference>
<evidence type="ECO:0000259" key="1">
    <source>
        <dbReference type="Pfam" id="PF12706"/>
    </source>
</evidence>
<dbReference type="PANTHER" id="PTHR43546:SF7">
    <property type="entry name" value="METALLO-BETA-LACTAMASE DOMAIN-CONTAINING PROTEIN"/>
    <property type="match status" value="1"/>
</dbReference>
<dbReference type="InterPro" id="IPR001279">
    <property type="entry name" value="Metallo-B-lactamas"/>
</dbReference>
<dbReference type="InterPro" id="IPR036866">
    <property type="entry name" value="RibonucZ/Hydroxyglut_hydro"/>
</dbReference>
<accession>A0ABX0GT36</accession>